<keyword evidence="3" id="KW-1003">Cell membrane</keyword>
<dbReference type="PANTHER" id="PTHR43141">
    <property type="entry name" value="CYTOCHROME BD2 SUBUNIT II"/>
    <property type="match status" value="1"/>
</dbReference>
<accession>A0ABW3VDE9</accession>
<dbReference type="InterPro" id="IPR003317">
    <property type="entry name" value="Cyt-d_oxidase_su2"/>
</dbReference>
<dbReference type="Pfam" id="PF02322">
    <property type="entry name" value="Cyt_bd_oxida_II"/>
    <property type="match status" value="1"/>
</dbReference>
<protein>
    <submittedName>
        <fullName evidence="9">Cytochrome d ubiquinol oxidase subunit II</fullName>
    </submittedName>
</protein>
<evidence type="ECO:0000313" key="9">
    <source>
        <dbReference type="EMBL" id="MFD1232340.1"/>
    </source>
</evidence>
<feature type="transmembrane region" description="Helical" evidence="8">
    <location>
        <begin position="159"/>
        <end position="181"/>
    </location>
</feature>
<name>A0ABW3VDE9_9PSEU</name>
<keyword evidence="6 8" id="KW-0472">Membrane</keyword>
<keyword evidence="10" id="KW-1185">Reference proteome</keyword>
<feature type="transmembrane region" description="Helical" evidence="8">
    <location>
        <begin position="258"/>
        <end position="277"/>
    </location>
</feature>
<evidence type="ECO:0000256" key="1">
    <source>
        <dbReference type="ARBA" id="ARBA00004651"/>
    </source>
</evidence>
<feature type="transmembrane region" description="Helical" evidence="8">
    <location>
        <begin position="232"/>
        <end position="251"/>
    </location>
</feature>
<keyword evidence="4 8" id="KW-0812">Transmembrane</keyword>
<comment type="subcellular location">
    <subcellularLocation>
        <location evidence="1">Cell membrane</location>
        <topology evidence="1">Multi-pass membrane protein</topology>
    </subcellularLocation>
</comment>
<feature type="compositionally biased region" description="Basic and acidic residues" evidence="7">
    <location>
        <begin position="343"/>
        <end position="358"/>
    </location>
</feature>
<feature type="transmembrane region" description="Helical" evidence="8">
    <location>
        <begin position="75"/>
        <end position="96"/>
    </location>
</feature>
<feature type="region of interest" description="Disordered" evidence="7">
    <location>
        <begin position="339"/>
        <end position="358"/>
    </location>
</feature>
<evidence type="ECO:0000256" key="3">
    <source>
        <dbReference type="ARBA" id="ARBA00022475"/>
    </source>
</evidence>
<dbReference type="Proteomes" id="UP001597182">
    <property type="component" value="Unassembled WGS sequence"/>
</dbReference>
<keyword evidence="5 8" id="KW-1133">Transmembrane helix</keyword>
<organism evidence="9 10">
    <name type="scientific">Pseudonocardia benzenivorans</name>
    <dbReference type="NCBI Taxonomy" id="228005"/>
    <lineage>
        <taxon>Bacteria</taxon>
        <taxon>Bacillati</taxon>
        <taxon>Actinomycetota</taxon>
        <taxon>Actinomycetes</taxon>
        <taxon>Pseudonocardiales</taxon>
        <taxon>Pseudonocardiaceae</taxon>
        <taxon>Pseudonocardia</taxon>
    </lineage>
</organism>
<dbReference type="RefSeq" id="WP_013678392.1">
    <property type="nucleotide sequence ID" value="NZ_BAABKS010000019.1"/>
</dbReference>
<evidence type="ECO:0000256" key="2">
    <source>
        <dbReference type="ARBA" id="ARBA00007543"/>
    </source>
</evidence>
<feature type="transmembrane region" description="Helical" evidence="8">
    <location>
        <begin position="116"/>
        <end position="139"/>
    </location>
</feature>
<evidence type="ECO:0000256" key="6">
    <source>
        <dbReference type="ARBA" id="ARBA00023136"/>
    </source>
</evidence>
<proteinExistence type="inferred from homology"/>
<evidence type="ECO:0000256" key="8">
    <source>
        <dbReference type="SAM" id="Phobius"/>
    </source>
</evidence>
<evidence type="ECO:0000256" key="5">
    <source>
        <dbReference type="ARBA" id="ARBA00022989"/>
    </source>
</evidence>
<evidence type="ECO:0000256" key="7">
    <source>
        <dbReference type="SAM" id="MobiDB-lite"/>
    </source>
</evidence>
<gene>
    <name evidence="9" type="ORF">ACFQ34_03500</name>
</gene>
<dbReference type="EMBL" id="JBHTMB010000022">
    <property type="protein sequence ID" value="MFD1232340.1"/>
    <property type="molecule type" value="Genomic_DNA"/>
</dbReference>
<sequence length="358" mass="36917">MSTAVAVVLLVAVIAYAVLGGADFGAGFWDLTAGGPQRGARPRDLVERAIGPVWEANHVWLIFILVILWTSFPEAYASITLTLFVPMMIAALGIVLRGASFAFRKTVVALRYRRIFGAAFAASSVLVPYCMGAIVGGIASGRVPAGGVAGDPARSWINPTSVVGGVLAVAAAAYLAAVYLVQDARRLDEPDMAQHFRRRALVSAVAVAVIAAAGAFVLRADAGHLFDGLTSRALPAVIVSGVCGVGALVLLHRDASRGARALGVVAVAAAVAAWGLAQSPYVLPESLTFSAAAAPTGTLTAVLVAAVLAVVVVVPGFVLLFVLDRRGLLPAEGLEDEADDVLEERPRQRTHSSGHDGA</sequence>
<reference evidence="10" key="1">
    <citation type="journal article" date="2019" name="Int. J. Syst. Evol. Microbiol.">
        <title>The Global Catalogue of Microorganisms (GCM) 10K type strain sequencing project: providing services to taxonomists for standard genome sequencing and annotation.</title>
        <authorList>
            <consortium name="The Broad Institute Genomics Platform"/>
            <consortium name="The Broad Institute Genome Sequencing Center for Infectious Disease"/>
            <person name="Wu L."/>
            <person name="Ma J."/>
        </authorList>
    </citation>
    <scope>NUCLEOTIDE SEQUENCE [LARGE SCALE GENOMIC DNA]</scope>
    <source>
        <strain evidence="10">CCUG 49018</strain>
    </source>
</reference>
<dbReference type="PANTHER" id="PTHR43141:SF4">
    <property type="entry name" value="CYTOCHROME BD2 SUBUNIT II"/>
    <property type="match status" value="1"/>
</dbReference>
<evidence type="ECO:0000256" key="4">
    <source>
        <dbReference type="ARBA" id="ARBA00022692"/>
    </source>
</evidence>
<feature type="transmembrane region" description="Helical" evidence="8">
    <location>
        <begin position="201"/>
        <end position="220"/>
    </location>
</feature>
<feature type="transmembrane region" description="Helical" evidence="8">
    <location>
        <begin position="297"/>
        <end position="323"/>
    </location>
</feature>
<comment type="similarity">
    <text evidence="2">Belongs to the cytochrome ubiquinol oxidase subunit 2 family.</text>
</comment>
<feature type="transmembrane region" description="Helical" evidence="8">
    <location>
        <begin position="6"/>
        <end position="29"/>
    </location>
</feature>
<evidence type="ECO:0000313" key="10">
    <source>
        <dbReference type="Proteomes" id="UP001597182"/>
    </source>
</evidence>
<comment type="caution">
    <text evidence="9">The sequence shown here is derived from an EMBL/GenBank/DDBJ whole genome shotgun (WGS) entry which is preliminary data.</text>
</comment>